<evidence type="ECO:0000256" key="4">
    <source>
        <dbReference type="ARBA" id="ARBA00022729"/>
    </source>
</evidence>
<dbReference type="PROSITE" id="PS00652">
    <property type="entry name" value="TNFR_NGFR_1"/>
    <property type="match status" value="1"/>
</dbReference>
<keyword evidence="9 16" id="KW-1015">Disulfide bond</keyword>
<evidence type="ECO:0000256" key="16">
    <source>
        <dbReference type="PROSITE-ProRule" id="PRU00206"/>
    </source>
</evidence>
<gene>
    <name evidence="22" type="primary">CD40</name>
</gene>
<dbReference type="PANTHER" id="PTHR46875">
    <property type="entry name" value="TUMOR NECROSIS FACTOR RECEPTOR SUPERFAMILY MEMBER 5"/>
    <property type="match status" value="1"/>
</dbReference>
<keyword evidence="5" id="KW-0677">Repeat</keyword>
<evidence type="ECO:0000256" key="19">
    <source>
        <dbReference type="SAM" id="SignalP"/>
    </source>
</evidence>
<evidence type="ECO:0000256" key="5">
    <source>
        <dbReference type="ARBA" id="ARBA00022737"/>
    </source>
</evidence>
<feature type="signal peptide" evidence="19">
    <location>
        <begin position="1"/>
        <end position="19"/>
    </location>
</feature>
<feature type="disulfide bond" evidence="16">
    <location>
        <begin position="37"/>
        <end position="50"/>
    </location>
</feature>
<feature type="domain" description="TNFR-Cys" evidence="20">
    <location>
        <begin position="103"/>
        <end position="142"/>
    </location>
</feature>
<evidence type="ECO:0000256" key="9">
    <source>
        <dbReference type="ARBA" id="ARBA00023157"/>
    </source>
</evidence>
<feature type="disulfide bond" evidence="16">
    <location>
        <begin position="61"/>
        <end position="76"/>
    </location>
</feature>
<feature type="chain" id="PRO_5028874411" description="Tumor necrosis factor receptor superfamily member 5" evidence="19">
    <location>
        <begin position="20"/>
        <end position="280"/>
    </location>
</feature>
<dbReference type="PANTHER" id="PTHR46875:SF1">
    <property type="entry name" value="TUMOR NECROSIS FACTOR RECEPTOR SUPERFAMILY MEMBER 5"/>
    <property type="match status" value="1"/>
</dbReference>
<evidence type="ECO:0000256" key="14">
    <source>
        <dbReference type="ARBA" id="ARBA00045871"/>
    </source>
</evidence>
<keyword evidence="10 22" id="KW-0675">Receptor</keyword>
<dbReference type="GO" id="GO:0006874">
    <property type="term" value="P:intracellular calcium ion homeostasis"/>
    <property type="evidence" value="ECO:0007669"/>
    <property type="project" value="UniProtKB-ARBA"/>
</dbReference>
<evidence type="ECO:0000256" key="12">
    <source>
        <dbReference type="ARBA" id="ARBA00031089"/>
    </source>
</evidence>
<evidence type="ECO:0000256" key="18">
    <source>
        <dbReference type="SAM" id="Phobius"/>
    </source>
</evidence>
<dbReference type="InParanoid" id="A0A7E6CFQ2"/>
<dbReference type="GO" id="GO:0002768">
    <property type="term" value="P:immune response-regulating cell surface receptor signaling pathway"/>
    <property type="evidence" value="ECO:0007669"/>
    <property type="project" value="TreeGrafter"/>
</dbReference>
<dbReference type="Proteomes" id="UP000504628">
    <property type="component" value="Chromosome 9"/>
</dbReference>
<name>A0A7E6CFQ2_9CHIR</name>
<evidence type="ECO:0000256" key="2">
    <source>
        <dbReference type="ARBA" id="ARBA00015766"/>
    </source>
</evidence>
<dbReference type="OrthoDB" id="9932129at2759"/>
<dbReference type="PROSITE" id="PS50050">
    <property type="entry name" value="TNFR_NGFR_2"/>
    <property type="match status" value="3"/>
</dbReference>
<keyword evidence="4 19" id="KW-0732">Signal</keyword>
<accession>A0A7E6CFQ2</accession>
<proteinExistence type="predicted"/>
<dbReference type="SUPFAM" id="SSF57586">
    <property type="entry name" value="TNF receptor-like"/>
    <property type="match status" value="2"/>
</dbReference>
<feature type="domain" description="TNFR-Cys" evidence="20">
    <location>
        <begin position="24"/>
        <end position="58"/>
    </location>
</feature>
<dbReference type="FunCoup" id="A0A7E6CFQ2">
    <property type="interactions" value="402"/>
</dbReference>
<dbReference type="GO" id="GO:0038023">
    <property type="term" value="F:signaling receptor activity"/>
    <property type="evidence" value="ECO:0007669"/>
    <property type="project" value="InterPro"/>
</dbReference>
<evidence type="ECO:0000313" key="22">
    <source>
        <dbReference type="RefSeq" id="XP_035865805.1"/>
    </source>
</evidence>
<comment type="subunit">
    <text evidence="15">Monomer and homodimer. Interacts with TRAF1, TRAF2, TRAF3, TRAF5 and TRAF6. Interacts with TRAF6 and MAP3K8; the interaction is required for ERK activation.</text>
</comment>
<evidence type="ECO:0000256" key="10">
    <source>
        <dbReference type="ARBA" id="ARBA00023170"/>
    </source>
</evidence>
<reference evidence="22" key="1">
    <citation type="submission" date="2025-08" db="UniProtKB">
        <authorList>
            <consortium name="RefSeq"/>
        </authorList>
    </citation>
    <scope>IDENTIFICATION</scope>
    <source>
        <tissue evidence="22">Muscle</tissue>
    </source>
</reference>
<dbReference type="CDD" id="cd13407">
    <property type="entry name" value="TNFRSF5"/>
    <property type="match status" value="1"/>
</dbReference>
<evidence type="ECO:0000256" key="6">
    <source>
        <dbReference type="ARBA" id="ARBA00022859"/>
    </source>
</evidence>
<keyword evidence="6" id="KW-0391">Immunity</keyword>
<evidence type="ECO:0000256" key="17">
    <source>
        <dbReference type="SAM" id="MobiDB-lite"/>
    </source>
</evidence>
<dbReference type="GO" id="GO:0009897">
    <property type="term" value="C:external side of plasma membrane"/>
    <property type="evidence" value="ECO:0007669"/>
    <property type="project" value="InterPro"/>
</dbReference>
<dbReference type="GO" id="GO:0010557">
    <property type="term" value="P:positive regulation of macromolecule biosynthetic process"/>
    <property type="evidence" value="ECO:0007669"/>
    <property type="project" value="UniProtKB-ARBA"/>
</dbReference>
<dbReference type="InterPro" id="IPR034021">
    <property type="entry name" value="TNFRSF5_N"/>
</dbReference>
<feature type="repeat" description="TNFR-Cys" evidence="16">
    <location>
        <begin position="103"/>
        <end position="142"/>
    </location>
</feature>
<dbReference type="InterPro" id="IPR001368">
    <property type="entry name" value="TNFR/NGFR_Cys_rich_reg"/>
</dbReference>
<dbReference type="GO" id="GO:0051240">
    <property type="term" value="P:positive regulation of multicellular organismal process"/>
    <property type="evidence" value="ECO:0007669"/>
    <property type="project" value="UniProtKB-ARBA"/>
</dbReference>
<sequence>MGLPRQCLLVGFLLTAVHPEPLNVCRENQYLINSRCCNMCQPGEKVVEDCTDTTETTCHPCGPGEFLETSNDEKYCHQHRYCDPNLGLQIQTEGTRKTNTICRCNEGQHCVNDNCDGCAPHSSCPPGFGVKQIATQVSDTVCEPCPVGFFSNVSSAFEKCHPWASCEIQGLVVRRAGTNKTDVLCDSQDRMRALLVVPVLMAVLLTILLVCACISESPERVAEEANPKVFHPKNKGQDPVEMDELTGPFPNHPVQETLHGCQPVTQEDGKESRISVQERL</sequence>
<evidence type="ECO:0000259" key="20">
    <source>
        <dbReference type="PROSITE" id="PS50050"/>
    </source>
</evidence>
<evidence type="ECO:0000256" key="13">
    <source>
        <dbReference type="ARBA" id="ARBA00032719"/>
    </source>
</evidence>
<dbReference type="FunFam" id="2.10.50.10:FF:000041">
    <property type="entry name" value="Tumor necrosis factor receptor superfamily member 5"/>
    <property type="match status" value="1"/>
</dbReference>
<keyword evidence="8 18" id="KW-0472">Membrane</keyword>
<dbReference type="Pfam" id="PF00020">
    <property type="entry name" value="TNFR_c6"/>
    <property type="match status" value="2"/>
</dbReference>
<keyword evidence="21" id="KW-1185">Reference proteome</keyword>
<dbReference type="AlphaFoldDB" id="A0A7E6CFQ2"/>
<comment type="caution">
    <text evidence="16">Lacks conserved residue(s) required for the propagation of feature annotation.</text>
</comment>
<evidence type="ECO:0000256" key="15">
    <source>
        <dbReference type="ARBA" id="ARBA00061831"/>
    </source>
</evidence>
<dbReference type="GO" id="GO:0035631">
    <property type="term" value="C:CD40 receptor complex"/>
    <property type="evidence" value="ECO:0007669"/>
    <property type="project" value="TreeGrafter"/>
</dbReference>
<feature type="repeat" description="TNFR-Cys" evidence="16">
    <location>
        <begin position="24"/>
        <end position="58"/>
    </location>
</feature>
<dbReference type="PRINTS" id="PR01922">
    <property type="entry name" value="TNFACTORR5"/>
</dbReference>
<protein>
    <recommendedName>
        <fullName evidence="2">Tumor necrosis factor receptor superfamily member 5</fullName>
    </recommendedName>
    <alternativeName>
        <fullName evidence="12">B-cell surface antigen CD40</fullName>
    </alternativeName>
    <alternativeName>
        <fullName evidence="13">CD40L receptor</fullName>
    </alternativeName>
</protein>
<dbReference type="InterPro" id="IPR052135">
    <property type="entry name" value="TNFRSF5"/>
</dbReference>
<feature type="disulfide bond" evidence="16">
    <location>
        <begin position="40"/>
        <end position="58"/>
    </location>
</feature>
<evidence type="ECO:0000256" key="8">
    <source>
        <dbReference type="ARBA" id="ARBA00023136"/>
    </source>
</evidence>
<dbReference type="GeneID" id="114506775"/>
<feature type="repeat" description="TNFR-Cys" evidence="16">
    <location>
        <begin position="60"/>
        <end position="102"/>
    </location>
</feature>
<keyword evidence="11" id="KW-0325">Glycoprotein</keyword>
<dbReference type="GO" id="GO:0045935">
    <property type="term" value="P:positive regulation of nucleobase-containing compound metabolic process"/>
    <property type="evidence" value="ECO:0007669"/>
    <property type="project" value="UniProtKB-ARBA"/>
</dbReference>
<feature type="domain" description="TNFR-Cys" evidence="20">
    <location>
        <begin position="60"/>
        <end position="102"/>
    </location>
</feature>
<evidence type="ECO:0000256" key="1">
    <source>
        <dbReference type="ARBA" id="ARBA00004479"/>
    </source>
</evidence>
<dbReference type="GO" id="GO:0023035">
    <property type="term" value="P:CD40 signaling pathway"/>
    <property type="evidence" value="ECO:0007669"/>
    <property type="project" value="UniProtKB-ARBA"/>
</dbReference>
<dbReference type="RefSeq" id="XP_035865805.1">
    <property type="nucleotide sequence ID" value="XM_036009912.1"/>
</dbReference>
<keyword evidence="3 18" id="KW-0812">Transmembrane</keyword>
<keyword evidence="7 18" id="KW-1133">Transmembrane helix</keyword>
<evidence type="ECO:0000256" key="3">
    <source>
        <dbReference type="ARBA" id="ARBA00022692"/>
    </source>
</evidence>
<evidence type="ECO:0000256" key="7">
    <source>
        <dbReference type="ARBA" id="ARBA00022989"/>
    </source>
</evidence>
<dbReference type="SMART" id="SM00208">
    <property type="entry name" value="TNFR"/>
    <property type="match status" value="4"/>
</dbReference>
<dbReference type="GO" id="GO:0042113">
    <property type="term" value="P:B cell activation"/>
    <property type="evidence" value="ECO:0007669"/>
    <property type="project" value="InterPro"/>
</dbReference>
<dbReference type="CTD" id="958"/>
<dbReference type="InterPro" id="IPR020435">
    <property type="entry name" value="TNFR_5"/>
</dbReference>
<evidence type="ECO:0000313" key="21">
    <source>
        <dbReference type="Proteomes" id="UP000504628"/>
    </source>
</evidence>
<comment type="function">
    <text evidence="14">Receptor for TNFSF5/CD40LG. Transduces TRAF6- and MAP3K8-mediated signals that activate ERK in macrophages and B cells, leading to induction of immunoglobulin secretion.</text>
</comment>
<feature type="compositionally biased region" description="Basic and acidic residues" evidence="17">
    <location>
        <begin position="267"/>
        <end position="280"/>
    </location>
</feature>
<dbReference type="GO" id="GO:0010468">
    <property type="term" value="P:regulation of gene expression"/>
    <property type="evidence" value="ECO:0007669"/>
    <property type="project" value="UniProtKB-ARBA"/>
</dbReference>
<dbReference type="Gene3D" id="2.10.50.10">
    <property type="entry name" value="Tumor Necrosis Factor Receptor, subunit A, domain 2"/>
    <property type="match status" value="3"/>
</dbReference>
<feature type="transmembrane region" description="Helical" evidence="18">
    <location>
        <begin position="193"/>
        <end position="214"/>
    </location>
</feature>
<dbReference type="GO" id="GO:0051094">
    <property type="term" value="P:positive regulation of developmental process"/>
    <property type="evidence" value="ECO:0007669"/>
    <property type="project" value="UniProtKB-ARBA"/>
</dbReference>
<feature type="region of interest" description="Disordered" evidence="17">
    <location>
        <begin position="224"/>
        <end position="280"/>
    </location>
</feature>
<organism evidence="21 22">
    <name type="scientific">Phyllostomus discolor</name>
    <name type="common">pale spear-nosed bat</name>
    <dbReference type="NCBI Taxonomy" id="89673"/>
    <lineage>
        <taxon>Eukaryota</taxon>
        <taxon>Metazoa</taxon>
        <taxon>Chordata</taxon>
        <taxon>Craniata</taxon>
        <taxon>Vertebrata</taxon>
        <taxon>Euteleostomi</taxon>
        <taxon>Mammalia</taxon>
        <taxon>Eutheria</taxon>
        <taxon>Laurasiatheria</taxon>
        <taxon>Chiroptera</taxon>
        <taxon>Yangochiroptera</taxon>
        <taxon>Phyllostomidae</taxon>
        <taxon>Phyllostominae</taxon>
        <taxon>Phyllostomus</taxon>
    </lineage>
</organism>
<comment type="subcellular location">
    <subcellularLocation>
        <location evidence="1">Membrane</location>
        <topology evidence="1">Single-pass type I membrane protein</topology>
    </subcellularLocation>
</comment>
<dbReference type="GO" id="GO:0006952">
    <property type="term" value="P:defense response"/>
    <property type="evidence" value="ECO:0007669"/>
    <property type="project" value="UniProtKB-ARBA"/>
</dbReference>
<evidence type="ECO:0000256" key="11">
    <source>
        <dbReference type="ARBA" id="ARBA00023180"/>
    </source>
</evidence>
<feature type="disulfide bond" evidence="16">
    <location>
        <begin position="124"/>
        <end position="142"/>
    </location>
</feature>